<sequence length="583" mass="60010">MVSSIASTSFVTLALCAALTHAAPSAPHARRAAPSGLSMKASGTGVRIMDLGASSAGGSGSDGGEAVTDVQDVLYKIEIGLAGGTYVVQMDTGSADLWIYAPNDNLKLTNQSGITTNLTYGTGSAEGEIVFGELRLGNYTIPSQAFVSASSAEDFSFFDQGVVGILGLSFDDTNLSPINAAIEDAWGSSSTLGRTPISSIFAQDPSVPDSFDIQLDRSSDLDDTSTGTFLISEHLDDFANITSQPQLPRQAVGRWSVPLDGMSVNGQVFAFGPSSISTVPAGKIAALLDTGYSFPPLPPDAVDAIYSTVPGAVKFSDSIPQWLVPCDAGTNVTFTLGGKPFPVHPLDLTAVGQTVVTQNGQDQNVTYCYNSYQYLDLDPTDFSGFDAILGDAFLRNVYASFNYGGSPSSGNESFVQLISTTDLDAAWPDFAASRAQTLAALPPTIDPATLASLVNGDDGDTTDDSVAGADAVSSSVSASSTVPSTSTTAVRGTSLPTGAASSAGDSADDKLYALVDKYGPVIVGLLAGNIVVGVILCAIALAACMRGVVKGGAQTRNINSSYAPVRFKEAEVHGGGDSRSYQD</sequence>
<dbReference type="GO" id="GO:0006508">
    <property type="term" value="P:proteolysis"/>
    <property type="evidence" value="ECO:0007669"/>
    <property type="project" value="InterPro"/>
</dbReference>
<dbReference type="PANTHER" id="PTHR47966">
    <property type="entry name" value="BETA-SITE APP-CLEAVING ENZYME, ISOFORM A-RELATED"/>
    <property type="match status" value="1"/>
</dbReference>
<keyword evidence="7" id="KW-1185">Reference proteome</keyword>
<dbReference type="InParanoid" id="K5VYH5"/>
<organism evidence="6 7">
    <name type="scientific">Phanerochaete carnosa (strain HHB-10118-sp)</name>
    <name type="common">White-rot fungus</name>
    <name type="synonym">Peniophora carnosa</name>
    <dbReference type="NCBI Taxonomy" id="650164"/>
    <lineage>
        <taxon>Eukaryota</taxon>
        <taxon>Fungi</taxon>
        <taxon>Dikarya</taxon>
        <taxon>Basidiomycota</taxon>
        <taxon>Agaricomycotina</taxon>
        <taxon>Agaricomycetes</taxon>
        <taxon>Polyporales</taxon>
        <taxon>Phanerochaetaceae</taxon>
        <taxon>Phanerochaete</taxon>
    </lineage>
</organism>
<dbReference type="Proteomes" id="UP000008370">
    <property type="component" value="Unassembled WGS sequence"/>
</dbReference>
<dbReference type="InterPro" id="IPR021109">
    <property type="entry name" value="Peptidase_aspartic_dom_sf"/>
</dbReference>
<evidence type="ECO:0000313" key="6">
    <source>
        <dbReference type="EMBL" id="EKM51840.1"/>
    </source>
</evidence>
<feature type="signal peptide" evidence="4">
    <location>
        <begin position="1"/>
        <end position="22"/>
    </location>
</feature>
<dbReference type="OrthoDB" id="771136at2759"/>
<accession>K5VYH5</accession>
<evidence type="ECO:0000256" key="1">
    <source>
        <dbReference type="ARBA" id="ARBA00007447"/>
    </source>
</evidence>
<reference evidence="6 7" key="1">
    <citation type="journal article" date="2012" name="BMC Genomics">
        <title>Comparative genomics of the white-rot fungi, Phanerochaete carnosa and P. chrysosporium, to elucidate the genetic basis of the distinct wood types they colonize.</title>
        <authorList>
            <person name="Suzuki H."/>
            <person name="MacDonald J."/>
            <person name="Syed K."/>
            <person name="Salamov A."/>
            <person name="Hori C."/>
            <person name="Aerts A."/>
            <person name="Henrissat B."/>
            <person name="Wiebenga A."/>
            <person name="vanKuyk P.A."/>
            <person name="Barry K."/>
            <person name="Lindquist E."/>
            <person name="LaButti K."/>
            <person name="Lapidus A."/>
            <person name="Lucas S."/>
            <person name="Coutinho P."/>
            <person name="Gong Y."/>
            <person name="Samejima M."/>
            <person name="Mahadevan R."/>
            <person name="Abou-Zaid M."/>
            <person name="de Vries R.P."/>
            <person name="Igarashi K."/>
            <person name="Yadav J.S."/>
            <person name="Grigoriev I.V."/>
            <person name="Master E.R."/>
        </authorList>
    </citation>
    <scope>NUCLEOTIDE SEQUENCE [LARGE SCALE GENOMIC DNA]</scope>
    <source>
        <strain evidence="6 7">HHB-10118-sp</strain>
    </source>
</reference>
<dbReference type="Pfam" id="PF00026">
    <property type="entry name" value="Asp"/>
    <property type="match status" value="1"/>
</dbReference>
<dbReference type="KEGG" id="pco:PHACADRAFT_187232"/>
<dbReference type="InterPro" id="IPR001461">
    <property type="entry name" value="Aspartic_peptidase_A1"/>
</dbReference>
<dbReference type="CDD" id="cd05471">
    <property type="entry name" value="pepsin_like"/>
    <property type="match status" value="1"/>
</dbReference>
<keyword evidence="3" id="KW-0812">Transmembrane</keyword>
<feature type="region of interest" description="Disordered" evidence="2">
    <location>
        <begin position="477"/>
        <end position="505"/>
    </location>
</feature>
<dbReference type="PROSITE" id="PS51767">
    <property type="entry name" value="PEPTIDASE_A1"/>
    <property type="match status" value="1"/>
</dbReference>
<dbReference type="GO" id="GO:0004190">
    <property type="term" value="F:aspartic-type endopeptidase activity"/>
    <property type="evidence" value="ECO:0007669"/>
    <property type="project" value="InterPro"/>
</dbReference>
<keyword evidence="4" id="KW-0732">Signal</keyword>
<evidence type="ECO:0000313" key="7">
    <source>
        <dbReference type="Proteomes" id="UP000008370"/>
    </source>
</evidence>
<dbReference type="EMBL" id="JH930476">
    <property type="protein sequence ID" value="EKM51840.1"/>
    <property type="molecule type" value="Genomic_DNA"/>
</dbReference>
<dbReference type="PRINTS" id="PR00792">
    <property type="entry name" value="PEPSIN"/>
</dbReference>
<keyword evidence="3" id="KW-1133">Transmembrane helix</keyword>
<dbReference type="GeneID" id="18910410"/>
<evidence type="ECO:0000256" key="4">
    <source>
        <dbReference type="SAM" id="SignalP"/>
    </source>
</evidence>
<keyword evidence="3" id="KW-0472">Membrane</keyword>
<dbReference type="SUPFAM" id="SSF50630">
    <property type="entry name" value="Acid proteases"/>
    <property type="match status" value="1"/>
</dbReference>
<evidence type="ECO:0000256" key="3">
    <source>
        <dbReference type="SAM" id="Phobius"/>
    </source>
</evidence>
<evidence type="ECO:0000259" key="5">
    <source>
        <dbReference type="PROSITE" id="PS51767"/>
    </source>
</evidence>
<dbReference type="InterPro" id="IPR034164">
    <property type="entry name" value="Pepsin-like_dom"/>
</dbReference>
<feature type="compositionally biased region" description="Low complexity" evidence="2">
    <location>
        <begin position="477"/>
        <end position="490"/>
    </location>
</feature>
<protein>
    <recommendedName>
        <fullName evidence="5">Peptidase A1 domain-containing protein</fullName>
    </recommendedName>
</protein>
<name>K5VYH5_PHACS</name>
<dbReference type="AlphaFoldDB" id="K5VYH5"/>
<dbReference type="Gene3D" id="2.40.70.10">
    <property type="entry name" value="Acid Proteases"/>
    <property type="match status" value="2"/>
</dbReference>
<comment type="similarity">
    <text evidence="1">Belongs to the peptidase A1 family.</text>
</comment>
<proteinExistence type="inferred from homology"/>
<dbReference type="InterPro" id="IPR033121">
    <property type="entry name" value="PEPTIDASE_A1"/>
</dbReference>
<feature type="chain" id="PRO_5003885132" description="Peptidase A1 domain-containing protein" evidence="4">
    <location>
        <begin position="23"/>
        <end position="583"/>
    </location>
</feature>
<feature type="transmembrane region" description="Helical" evidence="3">
    <location>
        <begin position="521"/>
        <end position="544"/>
    </location>
</feature>
<gene>
    <name evidence="6" type="ORF">PHACADRAFT_187232</name>
</gene>
<feature type="domain" description="Peptidase A1" evidence="5">
    <location>
        <begin position="73"/>
        <end position="412"/>
    </location>
</feature>
<dbReference type="PANTHER" id="PTHR47966:SF51">
    <property type="entry name" value="BETA-SITE APP-CLEAVING ENZYME, ISOFORM A-RELATED"/>
    <property type="match status" value="1"/>
</dbReference>
<dbReference type="HOGENOM" id="CLU_013253_8_2_1"/>
<dbReference type="RefSeq" id="XP_007399635.1">
    <property type="nucleotide sequence ID" value="XM_007399573.1"/>
</dbReference>
<evidence type="ECO:0000256" key="2">
    <source>
        <dbReference type="SAM" id="MobiDB-lite"/>
    </source>
</evidence>